<evidence type="ECO:0008006" key="3">
    <source>
        <dbReference type="Google" id="ProtNLM"/>
    </source>
</evidence>
<keyword evidence="2" id="KW-1185">Reference proteome</keyword>
<gene>
    <name evidence="1" type="ORF">PR048_019781</name>
</gene>
<comment type="caution">
    <text evidence="1">The sequence shown here is derived from an EMBL/GenBank/DDBJ whole genome shotgun (WGS) entry which is preliminary data.</text>
</comment>
<evidence type="ECO:0000313" key="1">
    <source>
        <dbReference type="EMBL" id="KAJ8879175.1"/>
    </source>
</evidence>
<protein>
    <recommendedName>
        <fullName evidence="3">Endonuclease/exonuclease/phosphatase domain-containing protein</fullName>
    </recommendedName>
</protein>
<proteinExistence type="predicted"/>
<organism evidence="1 2">
    <name type="scientific">Dryococelus australis</name>
    <dbReference type="NCBI Taxonomy" id="614101"/>
    <lineage>
        <taxon>Eukaryota</taxon>
        <taxon>Metazoa</taxon>
        <taxon>Ecdysozoa</taxon>
        <taxon>Arthropoda</taxon>
        <taxon>Hexapoda</taxon>
        <taxon>Insecta</taxon>
        <taxon>Pterygota</taxon>
        <taxon>Neoptera</taxon>
        <taxon>Polyneoptera</taxon>
        <taxon>Phasmatodea</taxon>
        <taxon>Verophasmatodea</taxon>
        <taxon>Anareolatae</taxon>
        <taxon>Phasmatidae</taxon>
        <taxon>Eurycanthinae</taxon>
        <taxon>Dryococelus</taxon>
    </lineage>
</organism>
<name>A0ABQ9H4J5_9NEOP</name>
<dbReference type="Proteomes" id="UP001159363">
    <property type="component" value="Chromosome 6"/>
</dbReference>
<reference evidence="1 2" key="1">
    <citation type="submission" date="2023-02" db="EMBL/GenBank/DDBJ databases">
        <title>LHISI_Scaffold_Assembly.</title>
        <authorList>
            <person name="Stuart O.P."/>
            <person name="Cleave R."/>
            <person name="Magrath M.J.L."/>
            <person name="Mikheyev A.S."/>
        </authorList>
    </citation>
    <scope>NUCLEOTIDE SEQUENCE [LARGE SCALE GENOMIC DNA]</scope>
    <source>
        <strain evidence="1">Daus_M_001</strain>
        <tissue evidence="1">Leg muscle</tissue>
    </source>
</reference>
<accession>A0ABQ9H4J5</accession>
<sequence length="174" mass="20230">MLFSHHTHQHVLQTQEALDILYIALTNIIGTNINIQTINELDSDHLPVLIHTQFNAIFTNNTFSEKLRTTDWSVLRRTLHTHLNSRLRAIRHSEQGTPQARTEYNALVRRKGKGQPIKEKWSLKKALEIWKLKRTLRFRNKHFATPAIITDTGIKYTSDYKANANSDILEKNLP</sequence>
<evidence type="ECO:0000313" key="2">
    <source>
        <dbReference type="Proteomes" id="UP001159363"/>
    </source>
</evidence>
<dbReference type="EMBL" id="JARBHB010000007">
    <property type="protein sequence ID" value="KAJ8879175.1"/>
    <property type="molecule type" value="Genomic_DNA"/>
</dbReference>